<reference evidence="1" key="2">
    <citation type="submission" date="2021-04" db="EMBL/GenBank/DDBJ databases">
        <authorList>
            <person name="Podell S."/>
        </authorList>
    </citation>
    <scope>NUCLEOTIDE SEQUENCE</scope>
    <source>
        <strain evidence="1">Hildebrandi</strain>
    </source>
</reference>
<dbReference type="NCBIfam" id="TIGR02167">
    <property type="entry name" value="Liste_lipo_26"/>
    <property type="match status" value="9"/>
</dbReference>
<dbReference type="CDD" id="cd09917">
    <property type="entry name" value="F-box_SF"/>
    <property type="match status" value="1"/>
</dbReference>
<dbReference type="Pfam" id="PF03382">
    <property type="entry name" value="DUF285"/>
    <property type="match status" value="1"/>
</dbReference>
<accession>A0A9K3L9H2</accession>
<proteinExistence type="predicted"/>
<dbReference type="InterPro" id="IPR011889">
    <property type="entry name" value="Liste_lipo_26"/>
</dbReference>
<gene>
    <name evidence="1" type="ORF">IV203_002342</name>
</gene>
<dbReference type="AlphaFoldDB" id="A0A9K3L9H2"/>
<organism evidence="1 2">
    <name type="scientific">Nitzschia inconspicua</name>
    <dbReference type="NCBI Taxonomy" id="303405"/>
    <lineage>
        <taxon>Eukaryota</taxon>
        <taxon>Sar</taxon>
        <taxon>Stramenopiles</taxon>
        <taxon>Ochrophyta</taxon>
        <taxon>Bacillariophyta</taxon>
        <taxon>Bacillariophyceae</taxon>
        <taxon>Bacillariophycidae</taxon>
        <taxon>Bacillariales</taxon>
        <taxon>Bacillariaceae</taxon>
        <taxon>Nitzschia</taxon>
    </lineage>
</organism>
<dbReference type="EMBL" id="JAGRRH010000015">
    <property type="protein sequence ID" value="KAG7357654.1"/>
    <property type="molecule type" value="Genomic_DNA"/>
</dbReference>
<keyword evidence="2" id="KW-1185">Reference proteome</keyword>
<reference evidence="1" key="1">
    <citation type="journal article" date="2021" name="Sci. Rep.">
        <title>Diploid genomic architecture of Nitzschia inconspicua, an elite biomass production diatom.</title>
        <authorList>
            <person name="Oliver A."/>
            <person name="Podell S."/>
            <person name="Pinowska A."/>
            <person name="Traller J.C."/>
            <person name="Smith S.R."/>
            <person name="McClure R."/>
            <person name="Beliaev A."/>
            <person name="Bohutskyi P."/>
            <person name="Hill E.A."/>
            <person name="Rabines A."/>
            <person name="Zheng H."/>
            <person name="Allen L.Z."/>
            <person name="Kuo A."/>
            <person name="Grigoriev I.V."/>
            <person name="Allen A.E."/>
            <person name="Hazlebeck D."/>
            <person name="Allen E.E."/>
        </authorList>
    </citation>
    <scope>NUCLEOTIDE SEQUENCE</scope>
    <source>
        <strain evidence="1">Hildebrandi</strain>
    </source>
</reference>
<evidence type="ECO:0000313" key="1">
    <source>
        <dbReference type="EMBL" id="KAG7357654.1"/>
    </source>
</evidence>
<dbReference type="Proteomes" id="UP000693970">
    <property type="component" value="Unassembled WGS sequence"/>
</dbReference>
<sequence>MNQDTTDQTLSPDMFLRHDCMLHALSFLDVLTLLRKQVVSKHFKELCSKTIRNKCGKDGPKPHTNETLRRTVRKYCQIMYDPDSNKDDMETIAFKYGYPIDSWNVSQVTDMSYIFINNRNFDQYIGSWDTSNVTNMGGMFFEAHTFNRDIGRWDVSNVTNMYTMFKNAIAFNQDIGRWEVSNVTDMSAMFQYAQAFNQDIGHWDVSNVTDMDSMFENAIAFNQDIGRWEVSNVTDMSAMFQYAQAFNQDIGQWDVSNVTDMVEMFKGALAFDQDIRTWVVSNVGSMDRMFEQASAFNQDIGQWDVSNVTDMNSMFYGASAFNQDIGQWDVSNVTDMEGKLLARYIPPTNTLDERDRSIDNIVHRGALERKLTVKVRRGRQKKQAVERKRFDDTQHGGDGPVVIAVAELVIGEMGEIYIRRINFTWSIVYRLNCKYYVVSLLHF</sequence>
<name>A0A9K3L9H2_9STRA</name>
<comment type="caution">
    <text evidence="1">The sequence shown here is derived from an EMBL/GenBank/DDBJ whole genome shotgun (WGS) entry which is preliminary data.</text>
</comment>
<dbReference type="InterPro" id="IPR005046">
    <property type="entry name" value="DUF285"/>
</dbReference>
<evidence type="ECO:0000313" key="2">
    <source>
        <dbReference type="Proteomes" id="UP000693970"/>
    </source>
</evidence>
<protein>
    <submittedName>
        <fullName evidence="1">Fibronectin domain containing protein</fullName>
    </submittedName>
</protein>